<protein>
    <submittedName>
        <fullName evidence="2">Uncharacterized protein</fullName>
    </submittedName>
</protein>
<accession>X1IML2</accession>
<keyword evidence="1" id="KW-0472">Membrane</keyword>
<dbReference type="EMBL" id="BARU01023923">
    <property type="protein sequence ID" value="GAH58798.1"/>
    <property type="molecule type" value="Genomic_DNA"/>
</dbReference>
<reference evidence="2" key="1">
    <citation type="journal article" date="2014" name="Front. Microbiol.">
        <title>High frequency of phylogenetically diverse reductive dehalogenase-homologous genes in deep subseafloor sedimentary metagenomes.</title>
        <authorList>
            <person name="Kawai M."/>
            <person name="Futagami T."/>
            <person name="Toyoda A."/>
            <person name="Takaki Y."/>
            <person name="Nishi S."/>
            <person name="Hori S."/>
            <person name="Arai W."/>
            <person name="Tsubouchi T."/>
            <person name="Morono Y."/>
            <person name="Uchiyama I."/>
            <person name="Ito T."/>
            <person name="Fujiyama A."/>
            <person name="Inagaki F."/>
            <person name="Takami H."/>
        </authorList>
    </citation>
    <scope>NUCLEOTIDE SEQUENCE</scope>
    <source>
        <strain evidence="2">Expedition CK06-06</strain>
    </source>
</reference>
<comment type="caution">
    <text evidence="2">The sequence shown here is derived from an EMBL/GenBank/DDBJ whole genome shotgun (WGS) entry which is preliminary data.</text>
</comment>
<feature type="transmembrane region" description="Helical" evidence="1">
    <location>
        <begin position="25"/>
        <end position="47"/>
    </location>
</feature>
<name>X1IML2_9ZZZZ</name>
<sequence length="61" mass="7233">MFKIEKILPSRMERIAKFQYKGEKFLFMFFVYLVLVGVAFIFLYPLIYMVVTSLKTVGDIV</sequence>
<evidence type="ECO:0000256" key="1">
    <source>
        <dbReference type="SAM" id="Phobius"/>
    </source>
</evidence>
<keyword evidence="1" id="KW-0812">Transmembrane</keyword>
<feature type="non-terminal residue" evidence="2">
    <location>
        <position position="61"/>
    </location>
</feature>
<keyword evidence="1" id="KW-1133">Transmembrane helix</keyword>
<organism evidence="2">
    <name type="scientific">marine sediment metagenome</name>
    <dbReference type="NCBI Taxonomy" id="412755"/>
    <lineage>
        <taxon>unclassified sequences</taxon>
        <taxon>metagenomes</taxon>
        <taxon>ecological metagenomes</taxon>
    </lineage>
</organism>
<gene>
    <name evidence="2" type="ORF">S03H2_38774</name>
</gene>
<proteinExistence type="predicted"/>
<dbReference type="AlphaFoldDB" id="X1IML2"/>
<evidence type="ECO:0000313" key="2">
    <source>
        <dbReference type="EMBL" id="GAH58798.1"/>
    </source>
</evidence>